<evidence type="ECO:0000256" key="1">
    <source>
        <dbReference type="ARBA" id="ARBA00004236"/>
    </source>
</evidence>
<protein>
    <submittedName>
        <fullName evidence="7">Glycosyltransferase like family 2</fullName>
    </submittedName>
</protein>
<evidence type="ECO:0000313" key="7">
    <source>
        <dbReference type="EMBL" id="SHN65680.1"/>
    </source>
</evidence>
<feature type="domain" description="Glycosyltransferase 2-like" evidence="6">
    <location>
        <begin position="14"/>
        <end position="173"/>
    </location>
</feature>
<keyword evidence="2" id="KW-1003">Cell membrane</keyword>
<evidence type="ECO:0000256" key="3">
    <source>
        <dbReference type="ARBA" id="ARBA00022676"/>
    </source>
</evidence>
<dbReference type="OrthoDB" id="6653642at2"/>
<dbReference type="GO" id="GO:0005886">
    <property type="term" value="C:plasma membrane"/>
    <property type="evidence" value="ECO:0007669"/>
    <property type="project" value="UniProtKB-SubCell"/>
</dbReference>
<dbReference type="STRING" id="1189325.SAMN04488119_104148"/>
<evidence type="ECO:0000256" key="5">
    <source>
        <dbReference type="ARBA" id="ARBA00023136"/>
    </source>
</evidence>
<evidence type="ECO:0000313" key="8">
    <source>
        <dbReference type="Proteomes" id="UP000184066"/>
    </source>
</evidence>
<dbReference type="EMBL" id="FRDL01000004">
    <property type="protein sequence ID" value="SHN65680.1"/>
    <property type="molecule type" value="Genomic_DNA"/>
</dbReference>
<keyword evidence="3" id="KW-0328">Glycosyltransferase</keyword>
<dbReference type="InterPro" id="IPR029044">
    <property type="entry name" value="Nucleotide-diphossugar_trans"/>
</dbReference>
<dbReference type="AlphaFoldDB" id="A0A1M7T4L0"/>
<dbReference type="RefSeq" id="WP_072747108.1">
    <property type="nucleotide sequence ID" value="NZ_FOHL01000004.1"/>
</dbReference>
<dbReference type="SUPFAM" id="SSF53448">
    <property type="entry name" value="Nucleotide-diphospho-sugar transferases"/>
    <property type="match status" value="1"/>
</dbReference>
<keyword evidence="5" id="KW-0472">Membrane</keyword>
<dbReference type="Proteomes" id="UP000184066">
    <property type="component" value="Unassembled WGS sequence"/>
</dbReference>
<dbReference type="Gene3D" id="3.90.550.10">
    <property type="entry name" value="Spore Coat Polysaccharide Biosynthesis Protein SpsA, Chain A"/>
    <property type="match status" value="1"/>
</dbReference>
<dbReference type="GO" id="GO:0016757">
    <property type="term" value="F:glycosyltransferase activity"/>
    <property type="evidence" value="ECO:0007669"/>
    <property type="project" value="UniProtKB-KW"/>
</dbReference>
<proteinExistence type="predicted"/>
<comment type="subcellular location">
    <subcellularLocation>
        <location evidence="1">Cell membrane</location>
    </subcellularLocation>
</comment>
<name>A0A1M7T4L0_9RHOB</name>
<accession>A0A1M7T4L0</accession>
<dbReference type="PANTHER" id="PTHR43646:SF2">
    <property type="entry name" value="GLYCOSYLTRANSFERASE 2-LIKE DOMAIN-CONTAINING PROTEIN"/>
    <property type="match status" value="1"/>
</dbReference>
<dbReference type="Pfam" id="PF00535">
    <property type="entry name" value="Glycos_transf_2"/>
    <property type="match status" value="1"/>
</dbReference>
<reference evidence="7 8" key="1">
    <citation type="submission" date="2016-12" db="EMBL/GenBank/DDBJ databases">
        <authorList>
            <person name="Song W.-J."/>
            <person name="Kurnit D.M."/>
        </authorList>
    </citation>
    <scope>NUCLEOTIDE SEQUENCE [LARGE SCALE GENOMIC DNA]</scope>
    <source>
        <strain evidence="7 8">CGMCC 1.10808</strain>
    </source>
</reference>
<evidence type="ECO:0000256" key="2">
    <source>
        <dbReference type="ARBA" id="ARBA00022475"/>
    </source>
</evidence>
<evidence type="ECO:0000259" key="6">
    <source>
        <dbReference type="Pfam" id="PF00535"/>
    </source>
</evidence>
<evidence type="ECO:0000256" key="4">
    <source>
        <dbReference type="ARBA" id="ARBA00022679"/>
    </source>
</evidence>
<dbReference type="PANTHER" id="PTHR43646">
    <property type="entry name" value="GLYCOSYLTRANSFERASE"/>
    <property type="match status" value="1"/>
</dbReference>
<keyword evidence="4 7" id="KW-0808">Transferase</keyword>
<keyword evidence="8" id="KW-1185">Reference proteome</keyword>
<organism evidence="7 8">
    <name type="scientific">Oceanicella actignis</name>
    <dbReference type="NCBI Taxonomy" id="1189325"/>
    <lineage>
        <taxon>Bacteria</taxon>
        <taxon>Pseudomonadati</taxon>
        <taxon>Pseudomonadota</taxon>
        <taxon>Alphaproteobacteria</taxon>
        <taxon>Rhodobacterales</taxon>
        <taxon>Paracoccaceae</taxon>
        <taxon>Oceanicella</taxon>
    </lineage>
</organism>
<gene>
    <name evidence="7" type="ORF">SAMN05216200_104148</name>
</gene>
<dbReference type="InterPro" id="IPR001173">
    <property type="entry name" value="Glyco_trans_2-like"/>
</dbReference>
<sequence>MAQDTPGREPRIAVIVPHLNQPDHLERSLSALDAQSFDRAEVEVVVVDNGSRALPREVVARHPGVRLIEEPEPGPGPARNAGVAATRAPLLAFVDADCVADPRWLEVIADAFRDPQAEAIGGDVRILMRDPARPGPIEAYEAIFAFRQREYIRKMGFSGTGNLAMRREVFARVGPFAGIGAAEDAEWGRRARARGVVTRYEPRMIVHHPARESLRELQLKWDRHISHQFAEAAAQGRRGLAKWALKTAAMALSPAAEIPRILASDRVPDMRARLLAFGVLTRIRAYRARRMLEALLGGAARGASGRWNRD</sequence>